<protein>
    <submittedName>
        <fullName evidence="3">Uncharacterized protein</fullName>
    </submittedName>
</protein>
<keyword evidence="4" id="KW-1185">Reference proteome</keyword>
<keyword evidence="2" id="KW-0812">Transmembrane</keyword>
<feature type="compositionally biased region" description="Polar residues" evidence="1">
    <location>
        <begin position="8"/>
        <end position="17"/>
    </location>
</feature>
<feature type="compositionally biased region" description="Basic and acidic residues" evidence="1">
    <location>
        <begin position="115"/>
        <end position="124"/>
    </location>
</feature>
<evidence type="ECO:0000256" key="1">
    <source>
        <dbReference type="SAM" id="MobiDB-lite"/>
    </source>
</evidence>
<proteinExistence type="predicted"/>
<comment type="caution">
    <text evidence="3">The sequence shown here is derived from an EMBL/GenBank/DDBJ whole genome shotgun (WGS) entry which is preliminary data.</text>
</comment>
<name>A0A9J6EWA2_RHIMP</name>
<feature type="compositionally biased region" description="Basic and acidic residues" evidence="1">
    <location>
        <begin position="37"/>
        <end position="48"/>
    </location>
</feature>
<evidence type="ECO:0000256" key="2">
    <source>
        <dbReference type="SAM" id="Phobius"/>
    </source>
</evidence>
<feature type="region of interest" description="Disordered" evidence="1">
    <location>
        <begin position="1"/>
        <end position="56"/>
    </location>
</feature>
<feature type="region of interest" description="Disordered" evidence="1">
    <location>
        <begin position="184"/>
        <end position="211"/>
    </location>
</feature>
<sequence length="235" mass="26456">MRRREASPATSQGSEASSGKVRVGAPGNQRRRVRRKIERERRTKREFAKSVVSPEGRRASIGAGALNDERSSFLHPEDIRRPLWKDELYERALQRNCGDRRKKRVPLSTQPLQHGGKDEGGGRETKVAVLSPHRHRGRLRRQRSLLIAGAQTDSLVTALLSFITLLQVSPVVLFLTYSRIHTTNQHARDKANGPPSSIKRISSTTHTNDRMQRARVEPLHPSDLTMARNASLGCR</sequence>
<reference evidence="3" key="2">
    <citation type="submission" date="2021-09" db="EMBL/GenBank/DDBJ databases">
        <authorList>
            <person name="Jia N."/>
            <person name="Wang J."/>
            <person name="Shi W."/>
            <person name="Du L."/>
            <person name="Sun Y."/>
            <person name="Zhan W."/>
            <person name="Jiang J."/>
            <person name="Wang Q."/>
            <person name="Zhang B."/>
            <person name="Ji P."/>
            <person name="Sakyi L.B."/>
            <person name="Cui X."/>
            <person name="Yuan T."/>
            <person name="Jiang B."/>
            <person name="Yang W."/>
            <person name="Lam T.T.-Y."/>
            <person name="Chang Q."/>
            <person name="Ding S."/>
            <person name="Wang X."/>
            <person name="Zhu J."/>
            <person name="Ruan X."/>
            <person name="Zhao L."/>
            <person name="Wei J."/>
            <person name="Que T."/>
            <person name="Du C."/>
            <person name="Cheng J."/>
            <person name="Dai P."/>
            <person name="Han X."/>
            <person name="Huang E."/>
            <person name="Gao Y."/>
            <person name="Liu J."/>
            <person name="Shao H."/>
            <person name="Ye R."/>
            <person name="Li L."/>
            <person name="Wei W."/>
            <person name="Wang X."/>
            <person name="Wang C."/>
            <person name="Huo Q."/>
            <person name="Li W."/>
            <person name="Guo W."/>
            <person name="Chen H."/>
            <person name="Chen S."/>
            <person name="Zhou L."/>
            <person name="Zhou L."/>
            <person name="Ni X."/>
            <person name="Tian J."/>
            <person name="Zhou Y."/>
            <person name="Sheng Y."/>
            <person name="Liu T."/>
            <person name="Pan Y."/>
            <person name="Xia L."/>
            <person name="Li J."/>
            <person name="Zhao F."/>
            <person name="Cao W."/>
        </authorList>
    </citation>
    <scope>NUCLEOTIDE SEQUENCE</scope>
    <source>
        <strain evidence="3">Rmic-2018</strain>
        <tissue evidence="3">Larvae</tissue>
    </source>
</reference>
<organism evidence="3 4">
    <name type="scientific">Rhipicephalus microplus</name>
    <name type="common">Cattle tick</name>
    <name type="synonym">Boophilus microplus</name>
    <dbReference type="NCBI Taxonomy" id="6941"/>
    <lineage>
        <taxon>Eukaryota</taxon>
        <taxon>Metazoa</taxon>
        <taxon>Ecdysozoa</taxon>
        <taxon>Arthropoda</taxon>
        <taxon>Chelicerata</taxon>
        <taxon>Arachnida</taxon>
        <taxon>Acari</taxon>
        <taxon>Parasitiformes</taxon>
        <taxon>Ixodida</taxon>
        <taxon>Ixodoidea</taxon>
        <taxon>Ixodidae</taxon>
        <taxon>Rhipicephalinae</taxon>
        <taxon>Rhipicephalus</taxon>
        <taxon>Boophilus</taxon>
    </lineage>
</organism>
<evidence type="ECO:0000313" key="3">
    <source>
        <dbReference type="EMBL" id="KAH8038803.1"/>
    </source>
</evidence>
<gene>
    <name evidence="3" type="ORF">HPB51_003287</name>
</gene>
<evidence type="ECO:0000313" key="4">
    <source>
        <dbReference type="Proteomes" id="UP000821866"/>
    </source>
</evidence>
<keyword evidence="2" id="KW-0472">Membrane</keyword>
<dbReference type="Proteomes" id="UP000821866">
    <property type="component" value="Chromosome 1"/>
</dbReference>
<dbReference type="AlphaFoldDB" id="A0A9J6EWA2"/>
<dbReference type="EMBL" id="JABSTU010000001">
    <property type="protein sequence ID" value="KAH8038803.1"/>
    <property type="molecule type" value="Genomic_DNA"/>
</dbReference>
<keyword evidence="2" id="KW-1133">Transmembrane helix</keyword>
<feature type="transmembrane region" description="Helical" evidence="2">
    <location>
        <begin position="144"/>
        <end position="166"/>
    </location>
</feature>
<accession>A0A9J6EWA2</accession>
<reference evidence="3" key="1">
    <citation type="journal article" date="2020" name="Cell">
        <title>Large-Scale Comparative Analyses of Tick Genomes Elucidate Their Genetic Diversity and Vector Capacities.</title>
        <authorList>
            <consortium name="Tick Genome and Microbiome Consortium (TIGMIC)"/>
            <person name="Jia N."/>
            <person name="Wang J."/>
            <person name="Shi W."/>
            <person name="Du L."/>
            <person name="Sun Y."/>
            <person name="Zhan W."/>
            <person name="Jiang J.F."/>
            <person name="Wang Q."/>
            <person name="Zhang B."/>
            <person name="Ji P."/>
            <person name="Bell-Sakyi L."/>
            <person name="Cui X.M."/>
            <person name="Yuan T.T."/>
            <person name="Jiang B.G."/>
            <person name="Yang W.F."/>
            <person name="Lam T.T."/>
            <person name="Chang Q.C."/>
            <person name="Ding S.J."/>
            <person name="Wang X.J."/>
            <person name="Zhu J.G."/>
            <person name="Ruan X.D."/>
            <person name="Zhao L."/>
            <person name="Wei J.T."/>
            <person name="Ye R.Z."/>
            <person name="Que T.C."/>
            <person name="Du C.H."/>
            <person name="Zhou Y.H."/>
            <person name="Cheng J.X."/>
            <person name="Dai P.F."/>
            <person name="Guo W.B."/>
            <person name="Han X.H."/>
            <person name="Huang E.J."/>
            <person name="Li L.F."/>
            <person name="Wei W."/>
            <person name="Gao Y.C."/>
            <person name="Liu J.Z."/>
            <person name="Shao H.Z."/>
            <person name="Wang X."/>
            <person name="Wang C.C."/>
            <person name="Yang T.C."/>
            <person name="Huo Q.B."/>
            <person name="Li W."/>
            <person name="Chen H.Y."/>
            <person name="Chen S.E."/>
            <person name="Zhou L.G."/>
            <person name="Ni X.B."/>
            <person name="Tian J.H."/>
            <person name="Sheng Y."/>
            <person name="Liu T."/>
            <person name="Pan Y.S."/>
            <person name="Xia L.Y."/>
            <person name="Li J."/>
            <person name="Zhao F."/>
            <person name="Cao W.C."/>
        </authorList>
    </citation>
    <scope>NUCLEOTIDE SEQUENCE</scope>
    <source>
        <strain evidence="3">Rmic-2018</strain>
    </source>
</reference>
<feature type="region of interest" description="Disordered" evidence="1">
    <location>
        <begin position="99"/>
        <end position="124"/>
    </location>
</feature>